<dbReference type="SUPFAM" id="SSF55961">
    <property type="entry name" value="Bet v1-like"/>
    <property type="match status" value="1"/>
</dbReference>
<dbReference type="Proteomes" id="UP000199213">
    <property type="component" value="Unassembled WGS sequence"/>
</dbReference>
<evidence type="ECO:0000313" key="2">
    <source>
        <dbReference type="Proteomes" id="UP000199213"/>
    </source>
</evidence>
<dbReference type="OrthoDB" id="4823586at2"/>
<protein>
    <submittedName>
        <fullName evidence="1">Polyketide cyclase / dehydrase and lipid transport</fullName>
    </submittedName>
</protein>
<proteinExistence type="predicted"/>
<dbReference type="Pfam" id="PF10604">
    <property type="entry name" value="Polyketide_cyc2"/>
    <property type="match status" value="1"/>
</dbReference>
<name>A0A1G8VXC8_ACTMZ</name>
<dbReference type="Gene3D" id="3.30.530.20">
    <property type="match status" value="1"/>
</dbReference>
<dbReference type="EMBL" id="FNFM01000001">
    <property type="protein sequence ID" value="SDJ70453.1"/>
    <property type="molecule type" value="Genomic_DNA"/>
</dbReference>
<gene>
    <name evidence="1" type="ORF">SAMN04487820_101382</name>
</gene>
<evidence type="ECO:0000313" key="1">
    <source>
        <dbReference type="EMBL" id="SDJ70453.1"/>
    </source>
</evidence>
<dbReference type="AlphaFoldDB" id="A0A1G8VXC8"/>
<reference evidence="2" key="1">
    <citation type="submission" date="2016-10" db="EMBL/GenBank/DDBJ databases">
        <authorList>
            <person name="Varghese N."/>
            <person name="Submissions S."/>
        </authorList>
    </citation>
    <scope>NUCLEOTIDE SEQUENCE [LARGE SCALE GENOMIC DNA]</scope>
    <source>
        <strain evidence="2">DSM 45460</strain>
    </source>
</reference>
<dbReference type="InterPro" id="IPR023393">
    <property type="entry name" value="START-like_dom_sf"/>
</dbReference>
<dbReference type="InterPro" id="IPR019587">
    <property type="entry name" value="Polyketide_cyclase/dehydratase"/>
</dbReference>
<dbReference type="RefSeq" id="WP_092625737.1">
    <property type="nucleotide sequence ID" value="NZ_FNFM01000001.1"/>
</dbReference>
<sequence>MIERELRSAISVPHAPEVVWAAVSDWSRQGEWMLGTRVWIAEGAGNRPGSELAAFTGIGSLGVLDTMRIEVWQPPEKCSVRHTGALVRGTGGFVVEPDGAGGSRLLWWERFELPTVFALGWPLAAPAVEWGLRRSLRAFAAFCRNYRTERGEQ</sequence>
<accession>A0A1G8VXC8</accession>
<keyword evidence="2" id="KW-1185">Reference proteome</keyword>
<dbReference type="CDD" id="cd07812">
    <property type="entry name" value="SRPBCC"/>
    <property type="match status" value="1"/>
</dbReference>
<organism evidence="1 2">
    <name type="scientific">Actinopolyspora mzabensis</name>
    <dbReference type="NCBI Taxonomy" id="995066"/>
    <lineage>
        <taxon>Bacteria</taxon>
        <taxon>Bacillati</taxon>
        <taxon>Actinomycetota</taxon>
        <taxon>Actinomycetes</taxon>
        <taxon>Actinopolysporales</taxon>
        <taxon>Actinopolysporaceae</taxon>
        <taxon>Actinopolyspora</taxon>
    </lineage>
</organism>